<name>A0A6A6G8D1_9PEZI</name>
<evidence type="ECO:0000313" key="2">
    <source>
        <dbReference type="Proteomes" id="UP000799538"/>
    </source>
</evidence>
<organism evidence="1 2">
    <name type="scientific">Elsinoe ampelina</name>
    <dbReference type="NCBI Taxonomy" id="302913"/>
    <lineage>
        <taxon>Eukaryota</taxon>
        <taxon>Fungi</taxon>
        <taxon>Dikarya</taxon>
        <taxon>Ascomycota</taxon>
        <taxon>Pezizomycotina</taxon>
        <taxon>Dothideomycetes</taxon>
        <taxon>Dothideomycetidae</taxon>
        <taxon>Myriangiales</taxon>
        <taxon>Elsinoaceae</taxon>
        <taxon>Elsinoe</taxon>
    </lineage>
</organism>
<keyword evidence="2" id="KW-1185">Reference proteome</keyword>
<dbReference type="Proteomes" id="UP000799538">
    <property type="component" value="Unassembled WGS sequence"/>
</dbReference>
<proteinExistence type="predicted"/>
<dbReference type="AlphaFoldDB" id="A0A6A6G8D1"/>
<evidence type="ECO:0000313" key="1">
    <source>
        <dbReference type="EMBL" id="KAF2222026.1"/>
    </source>
</evidence>
<reference evidence="2" key="1">
    <citation type="journal article" date="2020" name="Stud. Mycol.">
        <title>101 Dothideomycetes genomes: A test case for predicting lifestyles and emergence of pathogens.</title>
        <authorList>
            <person name="Haridas S."/>
            <person name="Albert R."/>
            <person name="Binder M."/>
            <person name="Bloem J."/>
            <person name="LaButti K."/>
            <person name="Salamov A."/>
            <person name="Andreopoulos B."/>
            <person name="Baker S."/>
            <person name="Barry K."/>
            <person name="Bills G."/>
            <person name="Bluhm B."/>
            <person name="Cannon C."/>
            <person name="Castanera R."/>
            <person name="Culley D."/>
            <person name="Daum C."/>
            <person name="Ezra D."/>
            <person name="Gonzalez J."/>
            <person name="Henrissat B."/>
            <person name="Kuo A."/>
            <person name="Liang C."/>
            <person name="Lipzen A."/>
            <person name="Lutzoni F."/>
            <person name="Magnuson J."/>
            <person name="Mondo S."/>
            <person name="Nolan M."/>
            <person name="Ohm R."/>
            <person name="Pangilinan J."/>
            <person name="Park H.-J."/>
            <person name="Ramirez L."/>
            <person name="Alfaro M."/>
            <person name="Sun H."/>
            <person name="Tritt A."/>
            <person name="Yoshinaga Y."/>
            <person name="Zwiers L.-H."/>
            <person name="Turgeon B."/>
            <person name="Goodwin S."/>
            <person name="Spatafora J."/>
            <person name="Crous P."/>
            <person name="Grigoriev I."/>
        </authorList>
    </citation>
    <scope>NUCLEOTIDE SEQUENCE [LARGE SCALE GENOMIC DNA]</scope>
    <source>
        <strain evidence="2">CECT 20119</strain>
    </source>
</reference>
<dbReference type="EMBL" id="ML992509">
    <property type="protein sequence ID" value="KAF2222026.1"/>
    <property type="molecule type" value="Genomic_DNA"/>
</dbReference>
<protein>
    <submittedName>
        <fullName evidence="1">Uncharacterized protein</fullName>
    </submittedName>
</protein>
<gene>
    <name evidence="1" type="ORF">BDZ85DRAFT_136181</name>
</gene>
<accession>A0A6A6G8D1</accession>
<sequence length="224" mass="24723">MGNGQRDRRGEDQVAKKGETFRLEFSGRQQPTHHGSTCAIYGTFWVPMVGKQRIALISTLQDKESGHVAKVCTDGFRSSCGSVMPIKDNHVNNHVHRSVLSTLGRDTCARVKSELLHPDCSQKTLDHSSHVCCKAYTAPSTPFISERCMARLHSKDRMPHCLSLTLIYPIPTFNMSSVRWSSFALCVDLLGWAPTADPSCAALIRDAGLVGLRTCGAPERVVLW</sequence>